<comment type="similarity">
    <text evidence="1">Belongs to the 'phage' integrase family.</text>
</comment>
<keyword evidence="2" id="KW-0229">DNA integration</keyword>
<dbReference type="EMBL" id="CP110176">
    <property type="protein sequence ID" value="WGC85966.1"/>
    <property type="molecule type" value="Genomic_DNA"/>
</dbReference>
<dbReference type="InterPro" id="IPR050808">
    <property type="entry name" value="Phage_Integrase"/>
</dbReference>
<dbReference type="SUPFAM" id="SSF56349">
    <property type="entry name" value="DNA breaking-rejoining enzymes"/>
    <property type="match status" value="1"/>
</dbReference>
<dbReference type="InterPro" id="IPR002104">
    <property type="entry name" value="Integrase_catalytic"/>
</dbReference>
<dbReference type="PANTHER" id="PTHR30629">
    <property type="entry name" value="PROPHAGE INTEGRASE"/>
    <property type="match status" value="1"/>
</dbReference>
<dbReference type="Pfam" id="PF13356">
    <property type="entry name" value="Arm-DNA-bind_3"/>
    <property type="match status" value="1"/>
</dbReference>
<keyword evidence="3" id="KW-0238">DNA-binding</keyword>
<dbReference type="AlphaFoldDB" id="A0AAF0GD10"/>
<dbReference type="InterPro" id="IPR013762">
    <property type="entry name" value="Integrase-like_cat_sf"/>
</dbReference>
<evidence type="ECO:0000256" key="3">
    <source>
        <dbReference type="ARBA" id="ARBA00023125"/>
    </source>
</evidence>
<dbReference type="PANTHER" id="PTHR30629:SF2">
    <property type="entry name" value="PROPHAGE INTEGRASE INTS-RELATED"/>
    <property type="match status" value="1"/>
</dbReference>
<dbReference type="GO" id="GO:0006310">
    <property type="term" value="P:DNA recombination"/>
    <property type="evidence" value="ECO:0007669"/>
    <property type="project" value="UniProtKB-KW"/>
</dbReference>
<evidence type="ECO:0000256" key="1">
    <source>
        <dbReference type="ARBA" id="ARBA00008857"/>
    </source>
</evidence>
<dbReference type="Gene3D" id="1.10.150.130">
    <property type="match status" value="1"/>
</dbReference>
<reference evidence="6" key="1">
    <citation type="submission" date="2023-04" db="EMBL/GenBank/DDBJ databases">
        <title>Whole Genome Sequence of Multi-drug resistant Aeromonas caviae as a gut pathogen in newborn.</title>
        <authorList>
            <person name="Jadhav S.V."/>
            <person name="Saroj S.D."/>
            <person name="Saha U.B."/>
            <person name="Sen S."/>
            <person name="Kher A."/>
        </authorList>
    </citation>
    <scope>NUCLEOTIDE SEQUENCE</scope>
    <source>
        <strain evidence="6">SVJ23</strain>
    </source>
</reference>
<name>A0AAF0GD10_AERCA</name>
<sequence length="409" mass="46407">MALGITSLRKMLGTKHDGSKPIRKVDRGDGLNAFWHPSGKVSFVFRYRFDGKNLEVTLGKFTNNNAGIDLEEARRKTEQCKGWLAAGHNPALMLKLAKEERLKPVTVKDAICYWLDNYAAQNRKNAPKIRQLFQKWLFPKIGDLPLVDCEARHWLVVFDACNKQAPVSAGMLFQISKQALKYCRVRRYAFSDALNDLTIADVGKRGGKKDRVLSLTEIHTLMEWIKSPSSNSYYRALSLLLLTFGARTGEVRESHITEWDLSTGIWTVPIEHSKTNHKIVRAIPEQIKPVIAELIAQAKQNKTHYLLGSLKKLNTVSTYGHKLSVRLGHTPFWTFHDLRRSLAIHLTAAGIAPHVIEIISGHSLKGVMSHYIHDHRLSEQKVALELWQSMIWDCPTCDNVTPLRHAGRQ</sequence>
<dbReference type="CDD" id="cd00801">
    <property type="entry name" value="INT_P4_C"/>
    <property type="match status" value="1"/>
</dbReference>
<evidence type="ECO:0000256" key="2">
    <source>
        <dbReference type="ARBA" id="ARBA00022908"/>
    </source>
</evidence>
<evidence type="ECO:0000313" key="6">
    <source>
        <dbReference type="EMBL" id="WGC85966.1"/>
    </source>
</evidence>
<keyword evidence="4" id="KW-0233">DNA recombination</keyword>
<proteinExistence type="inferred from homology"/>
<dbReference type="Gene3D" id="3.30.160.390">
    <property type="entry name" value="Integrase, DNA-binding domain"/>
    <property type="match status" value="1"/>
</dbReference>
<feature type="domain" description="Tyr recombinase" evidence="5">
    <location>
        <begin position="208"/>
        <end position="385"/>
    </location>
</feature>
<organism evidence="6 7">
    <name type="scientific">Aeromonas caviae</name>
    <name type="common">Aeromonas punctata</name>
    <dbReference type="NCBI Taxonomy" id="648"/>
    <lineage>
        <taxon>Bacteria</taxon>
        <taxon>Pseudomonadati</taxon>
        <taxon>Pseudomonadota</taxon>
        <taxon>Gammaproteobacteria</taxon>
        <taxon>Aeromonadales</taxon>
        <taxon>Aeromonadaceae</taxon>
        <taxon>Aeromonas</taxon>
    </lineage>
</organism>
<dbReference type="InterPro" id="IPR011010">
    <property type="entry name" value="DNA_brk_join_enz"/>
</dbReference>
<dbReference type="GO" id="GO:0015074">
    <property type="term" value="P:DNA integration"/>
    <property type="evidence" value="ECO:0007669"/>
    <property type="project" value="UniProtKB-KW"/>
</dbReference>
<dbReference type="GO" id="GO:0003677">
    <property type="term" value="F:DNA binding"/>
    <property type="evidence" value="ECO:0007669"/>
    <property type="project" value="UniProtKB-KW"/>
</dbReference>
<accession>A0AAF0GD10</accession>
<dbReference type="InterPro" id="IPR025166">
    <property type="entry name" value="Integrase_DNA_bind_dom"/>
</dbReference>
<evidence type="ECO:0000256" key="4">
    <source>
        <dbReference type="ARBA" id="ARBA00023172"/>
    </source>
</evidence>
<gene>
    <name evidence="6" type="ORF">OJY61_21880</name>
</gene>
<dbReference type="InterPro" id="IPR038488">
    <property type="entry name" value="Integrase_DNA-bd_sf"/>
</dbReference>
<protein>
    <submittedName>
        <fullName evidence="6">Site-specific integrase</fullName>
    </submittedName>
</protein>
<dbReference type="RefSeq" id="WP_223917988.1">
    <property type="nucleotide sequence ID" value="NZ_AP019195.1"/>
</dbReference>
<evidence type="ECO:0000313" key="7">
    <source>
        <dbReference type="Proteomes" id="UP001163285"/>
    </source>
</evidence>
<dbReference type="Pfam" id="PF00589">
    <property type="entry name" value="Phage_integrase"/>
    <property type="match status" value="1"/>
</dbReference>
<dbReference type="PROSITE" id="PS51898">
    <property type="entry name" value="TYR_RECOMBINASE"/>
    <property type="match status" value="1"/>
</dbReference>
<dbReference type="Proteomes" id="UP001163285">
    <property type="component" value="Chromosome"/>
</dbReference>
<evidence type="ECO:0000259" key="5">
    <source>
        <dbReference type="PROSITE" id="PS51898"/>
    </source>
</evidence>
<dbReference type="Gene3D" id="1.10.443.10">
    <property type="entry name" value="Intergrase catalytic core"/>
    <property type="match status" value="1"/>
</dbReference>
<dbReference type="InterPro" id="IPR010998">
    <property type="entry name" value="Integrase_recombinase_N"/>
</dbReference>